<dbReference type="PANTHER" id="PTHR42678:SF11">
    <property type="entry name" value="AMIDASE FAMILY PROTEIN"/>
    <property type="match status" value="1"/>
</dbReference>
<feature type="domain" description="Amidase" evidence="1">
    <location>
        <begin position="83"/>
        <end position="389"/>
    </location>
</feature>
<dbReference type="Gene3D" id="3.90.1300.10">
    <property type="entry name" value="Amidase signature (AS) domain"/>
    <property type="match status" value="1"/>
</dbReference>
<keyword evidence="3" id="KW-1185">Reference proteome</keyword>
<gene>
    <name evidence="2" type="ORF">BA1DRAFT_00717</name>
</gene>
<dbReference type="NCBIfam" id="NF005127">
    <property type="entry name" value="PRK06565.1"/>
    <property type="match status" value="1"/>
</dbReference>
<dbReference type="PATRIC" id="fig|1393736.3.peg.721"/>
<dbReference type="Proteomes" id="UP000023464">
    <property type="component" value="Unassembled WGS sequence"/>
</dbReference>
<dbReference type="SUPFAM" id="SSF75304">
    <property type="entry name" value="Amidase signature (AS) enzymes"/>
    <property type="match status" value="1"/>
</dbReference>
<protein>
    <submittedName>
        <fullName evidence="2">Amidase, Asp-tRNAAsn/Glu-tRNAGln amidotransferase A subunit</fullName>
        <ecNumber evidence="2">3.5.1.4</ecNumber>
    </submittedName>
</protein>
<dbReference type="PANTHER" id="PTHR42678">
    <property type="entry name" value="AMIDASE"/>
    <property type="match status" value="1"/>
</dbReference>
<dbReference type="AlphaFoldDB" id="A0A022PQE0"/>
<comment type="caution">
    <text evidence="2">The sequence shown here is derived from an EMBL/GenBank/DDBJ whole genome shotgun (WGS) entry which is preliminary data.</text>
</comment>
<dbReference type="InterPro" id="IPR036928">
    <property type="entry name" value="AS_sf"/>
</dbReference>
<dbReference type="EC" id="3.5.1.4" evidence="2"/>
<dbReference type="InterPro" id="IPR023631">
    <property type="entry name" value="Amidase_dom"/>
</dbReference>
<evidence type="ECO:0000313" key="3">
    <source>
        <dbReference type="Proteomes" id="UP000023464"/>
    </source>
</evidence>
<dbReference type="EMBL" id="JFGV01000008">
    <property type="protein sequence ID" value="EYU16615.1"/>
    <property type="molecule type" value="Genomic_DNA"/>
</dbReference>
<sequence length="761" mass="83029">MNLESITAIRSGRSITCNAWLFWLRKFTGNIPNSVLVVMGSLFISAVFMPTTDASNTRIFSLQEATIKQMQQAMEAGALSSVELTTMYLNRVYAYDLNGIKLNSIPVLNPRVLEEATEADRLRSEGIILGPLHGIPYTVKDSYMVAGLTVAAGSPAFKKLMAKDDAFTVKKIRESGGVLIGKTNMPPMAAGGMQRGVYGRAESPYNADYLTAAWSSGSSNGSATATAANFAAFGMGEETVSSGRSPASNNALAAYTPSRGLISTRGNWPLYPIRDVVVPHTRTVEDMLRVLDVVVVDDPITEGDLWRHQKVVKLPAVTSIRPKTYLELRDPNSLKGRRVGVPKMYIGKDFGGSDPVRVRPSIIELWDKAAADLRTLGAEVIEIDFPLQNNYEGDRVGTRTMEERGLIPLNWVELEFNYINSYAAEEFLKSVGDPNFPSWTKIDPATVFPNPPASVDACRGFNRDSDYKLLIDTIKAGVQPIEKLPGFAAMLRGLEETRKIDLENWMKAEKLDLIVFPANGNIGKANADINDVSYEEAWQNGNFYSNTNYVLRHLGIPSVSVSMGTMKDTGIPVNLTFIGPAYSDNDLLRYAYAYEFATNNRTLATRVPRLSDEILDYSDGKTVPPVQRTDKLPPMLVLNASLAGTTLTISGTAKDTSKIATTRVYVNGIKIPFDGDLVNWQAKVDTKKYYNITALAAETLFVIVISKDEYGNTAAATKSIKLPVSESKATIQIDNGTTPSSARPPAIIPACIPSGAPQHIG</sequence>
<keyword evidence="2" id="KW-0378">Hydrolase</keyword>
<accession>A0A022PQE0</accession>
<evidence type="ECO:0000259" key="1">
    <source>
        <dbReference type="Pfam" id="PF01425"/>
    </source>
</evidence>
<dbReference type="InterPro" id="IPR013783">
    <property type="entry name" value="Ig-like_fold"/>
</dbReference>
<dbReference type="Gene3D" id="2.60.40.10">
    <property type="entry name" value="Immunoglobulins"/>
    <property type="match status" value="1"/>
</dbReference>
<evidence type="ECO:0000313" key="2">
    <source>
        <dbReference type="EMBL" id="EYU16615.1"/>
    </source>
</evidence>
<reference evidence="2 3" key="1">
    <citation type="submission" date="2014-03" db="EMBL/GenBank/DDBJ databases">
        <title>Draft Genome of Photorhabdus luminescens BA1, an Egyptian Isolate.</title>
        <authorList>
            <person name="Ghazal S."/>
            <person name="Hurst S.G.IV."/>
            <person name="Morris K."/>
            <person name="Thomas K."/>
            <person name="Tisa L.S."/>
        </authorList>
    </citation>
    <scope>NUCLEOTIDE SEQUENCE [LARGE SCALE GENOMIC DNA]</scope>
    <source>
        <strain evidence="2 3">BA1</strain>
    </source>
</reference>
<organism evidence="2 3">
    <name type="scientific">Photorhabdus aegyptia</name>
    <dbReference type="NCBI Taxonomy" id="2805098"/>
    <lineage>
        <taxon>Bacteria</taxon>
        <taxon>Pseudomonadati</taxon>
        <taxon>Pseudomonadota</taxon>
        <taxon>Gammaproteobacteria</taxon>
        <taxon>Enterobacterales</taxon>
        <taxon>Morganellaceae</taxon>
        <taxon>Photorhabdus</taxon>
    </lineage>
</organism>
<proteinExistence type="predicted"/>
<name>A0A022PQE0_9GAMM</name>
<dbReference type="GO" id="GO:0004040">
    <property type="term" value="F:amidase activity"/>
    <property type="evidence" value="ECO:0007669"/>
    <property type="project" value="UniProtKB-EC"/>
</dbReference>
<keyword evidence="2" id="KW-0808">Transferase</keyword>
<dbReference type="GO" id="GO:0016740">
    <property type="term" value="F:transferase activity"/>
    <property type="evidence" value="ECO:0007669"/>
    <property type="project" value="UniProtKB-KW"/>
</dbReference>
<dbReference type="Pfam" id="PF01425">
    <property type="entry name" value="Amidase"/>
    <property type="match status" value="1"/>
</dbReference>